<dbReference type="Proteomes" id="UP000282741">
    <property type="component" value="Chromosome"/>
</dbReference>
<feature type="transmembrane region" description="Helical" evidence="6">
    <location>
        <begin position="330"/>
        <end position="351"/>
    </location>
</feature>
<dbReference type="RefSeq" id="WP_048939891.1">
    <property type="nucleotide sequence ID" value="NZ_CP012077.1"/>
</dbReference>
<dbReference type="GO" id="GO:0005886">
    <property type="term" value="C:plasma membrane"/>
    <property type="evidence" value="ECO:0007669"/>
    <property type="project" value="UniProtKB-SubCell"/>
</dbReference>
<dbReference type="SUPFAM" id="SSF103473">
    <property type="entry name" value="MFS general substrate transporter"/>
    <property type="match status" value="1"/>
</dbReference>
<dbReference type="InterPro" id="IPR050189">
    <property type="entry name" value="MFS_Efflux_Transporters"/>
</dbReference>
<dbReference type="PANTHER" id="PTHR43124:SF3">
    <property type="entry name" value="CHLORAMPHENICOL EFFLUX PUMP RV0191"/>
    <property type="match status" value="1"/>
</dbReference>
<dbReference type="PANTHER" id="PTHR43124">
    <property type="entry name" value="PURINE EFFLUX PUMP PBUE"/>
    <property type="match status" value="1"/>
</dbReference>
<keyword evidence="4 6" id="KW-1133">Transmembrane helix</keyword>
<evidence type="ECO:0000256" key="1">
    <source>
        <dbReference type="ARBA" id="ARBA00004651"/>
    </source>
</evidence>
<evidence type="ECO:0000256" key="6">
    <source>
        <dbReference type="SAM" id="Phobius"/>
    </source>
</evidence>
<dbReference type="Gene3D" id="1.20.1250.20">
    <property type="entry name" value="MFS general substrate transporter like domains"/>
    <property type="match status" value="1"/>
</dbReference>
<dbReference type="AlphaFoldDB" id="A0AAN1VER7"/>
<evidence type="ECO:0000256" key="2">
    <source>
        <dbReference type="ARBA" id="ARBA00022475"/>
    </source>
</evidence>
<feature type="transmembrane region" description="Helical" evidence="6">
    <location>
        <begin position="162"/>
        <end position="184"/>
    </location>
</feature>
<accession>A0AAN1VER7</accession>
<evidence type="ECO:0000313" key="9">
    <source>
        <dbReference type="Proteomes" id="UP000282741"/>
    </source>
</evidence>
<feature type="transmembrane region" description="Helical" evidence="6">
    <location>
        <begin position="240"/>
        <end position="262"/>
    </location>
</feature>
<organism evidence="8 9">
    <name type="scientific">Bordetella hinzii</name>
    <dbReference type="NCBI Taxonomy" id="103855"/>
    <lineage>
        <taxon>Bacteria</taxon>
        <taxon>Pseudomonadati</taxon>
        <taxon>Pseudomonadota</taxon>
        <taxon>Betaproteobacteria</taxon>
        <taxon>Burkholderiales</taxon>
        <taxon>Alcaligenaceae</taxon>
        <taxon>Bordetella</taxon>
    </lineage>
</organism>
<reference evidence="9" key="1">
    <citation type="submission" date="2017-10" db="EMBL/GenBank/DDBJ databases">
        <title>Whole genome sequencing of various Bordetella species.</title>
        <authorList>
            <person name="Weigand M.R."/>
            <person name="Loparev V."/>
            <person name="Peng Y."/>
            <person name="Bowden K.E."/>
            <person name="Tondella M.L."/>
            <person name="Williams M.M."/>
        </authorList>
    </citation>
    <scope>NUCLEOTIDE SEQUENCE [LARGE SCALE GENOMIC DNA]</scope>
    <source>
        <strain evidence="9">H720</strain>
    </source>
</reference>
<dbReference type="CDD" id="cd17324">
    <property type="entry name" value="MFS_NepI_like"/>
    <property type="match status" value="1"/>
</dbReference>
<dbReference type="InterPro" id="IPR036259">
    <property type="entry name" value="MFS_trans_sf"/>
</dbReference>
<gene>
    <name evidence="8" type="ORF">CS347_02915</name>
</gene>
<feature type="transmembrane region" description="Helical" evidence="6">
    <location>
        <begin position="103"/>
        <end position="123"/>
    </location>
</feature>
<sequence length="379" mass="38866">MSSLAFPWSALIAMACAGFLTVLTEALPAGLLPQIAAGMDISQAWAGQSITAYALGSLLAAMPLVAATQGWRRRPLLLAAIAGFAAVNLVTAISPVFSLTLAARFLAGVSAGLVWALLAGYAARLVPDAMKGRAIAVAMMGAPLALSLGIPLGTWLGGWLGWRMVFALMSVMALLLVLWLRLALPDAPGQAAGRRWSLAQVLALPGVAAVLMTVLFYVLAHNILYTYIAPLLEWAGLRERTATMLLLFGLSSLLSIGVAAAGVDRRPRLLMSLSVGLFLLAALILAAAPGDPGAVLSGILLWGLAFGGAATLLQTALVRAAGEAADVAQSMLVTAWNLAIAGGGLAGAMLLDQGGARILPWGAAVLLLLAGLGLRRRAA</sequence>
<keyword evidence="3 6" id="KW-0812">Transmembrane</keyword>
<evidence type="ECO:0000259" key="7">
    <source>
        <dbReference type="PROSITE" id="PS50850"/>
    </source>
</evidence>
<dbReference type="InterPro" id="IPR020846">
    <property type="entry name" value="MFS_dom"/>
</dbReference>
<feature type="domain" description="Major facilitator superfamily (MFS) profile" evidence="7">
    <location>
        <begin position="10"/>
        <end position="379"/>
    </location>
</feature>
<protein>
    <submittedName>
        <fullName evidence="8">MFS transporter</fullName>
    </submittedName>
</protein>
<evidence type="ECO:0000256" key="3">
    <source>
        <dbReference type="ARBA" id="ARBA00022692"/>
    </source>
</evidence>
<feature type="transmembrane region" description="Helical" evidence="6">
    <location>
        <begin position="75"/>
        <end position="97"/>
    </location>
</feature>
<dbReference type="Pfam" id="PF07690">
    <property type="entry name" value="MFS_1"/>
    <property type="match status" value="1"/>
</dbReference>
<dbReference type="PROSITE" id="PS50850">
    <property type="entry name" value="MFS"/>
    <property type="match status" value="1"/>
</dbReference>
<proteinExistence type="predicted"/>
<feature type="transmembrane region" description="Helical" evidence="6">
    <location>
        <begin position="196"/>
        <end position="220"/>
    </location>
</feature>
<dbReference type="GO" id="GO:0022857">
    <property type="term" value="F:transmembrane transporter activity"/>
    <property type="evidence" value="ECO:0007669"/>
    <property type="project" value="InterPro"/>
</dbReference>
<evidence type="ECO:0000256" key="5">
    <source>
        <dbReference type="ARBA" id="ARBA00023136"/>
    </source>
</evidence>
<comment type="subcellular location">
    <subcellularLocation>
        <location evidence="1">Cell membrane</location>
        <topology evidence="1">Multi-pass membrane protein</topology>
    </subcellularLocation>
</comment>
<dbReference type="EMBL" id="CP024172">
    <property type="protein sequence ID" value="AZW15805.1"/>
    <property type="molecule type" value="Genomic_DNA"/>
</dbReference>
<feature type="transmembrane region" description="Helical" evidence="6">
    <location>
        <begin position="357"/>
        <end position="374"/>
    </location>
</feature>
<keyword evidence="2" id="KW-1003">Cell membrane</keyword>
<name>A0AAN1VER7_9BORD</name>
<keyword evidence="5 6" id="KW-0472">Membrane</keyword>
<evidence type="ECO:0000256" key="4">
    <source>
        <dbReference type="ARBA" id="ARBA00022989"/>
    </source>
</evidence>
<dbReference type="InterPro" id="IPR011701">
    <property type="entry name" value="MFS"/>
</dbReference>
<feature type="transmembrane region" description="Helical" evidence="6">
    <location>
        <begin position="135"/>
        <end position="156"/>
    </location>
</feature>
<feature type="transmembrane region" description="Helical" evidence="6">
    <location>
        <begin position="269"/>
        <end position="288"/>
    </location>
</feature>
<feature type="transmembrane region" description="Helical" evidence="6">
    <location>
        <begin position="294"/>
        <end position="318"/>
    </location>
</feature>
<feature type="transmembrane region" description="Helical" evidence="6">
    <location>
        <begin position="50"/>
        <end position="68"/>
    </location>
</feature>
<evidence type="ECO:0000313" key="8">
    <source>
        <dbReference type="EMBL" id="AZW15805.1"/>
    </source>
</evidence>